<evidence type="ECO:0000313" key="3">
    <source>
        <dbReference type="EMBL" id="BAD89805.1"/>
    </source>
</evidence>
<dbReference type="EMBL" id="AB202119">
    <property type="protein sequence ID" value="BAD89809.1"/>
    <property type="molecule type" value="Genomic_DNA"/>
</dbReference>
<dbReference type="Pfam" id="PF05596">
    <property type="entry name" value="Taeniidae_ag"/>
    <property type="match status" value="1"/>
</dbReference>
<evidence type="ECO:0000256" key="1">
    <source>
        <dbReference type="SAM" id="SignalP"/>
    </source>
</evidence>
<reference evidence="4" key="4">
    <citation type="submission" date="2015-11" db="EMBL/GenBank/DDBJ databases">
        <authorList>
            <person name="Zhang Y."/>
            <person name="Guo Z."/>
        </authorList>
    </citation>
    <scope>NUCLEOTIDE SEQUENCE</scope>
</reference>
<feature type="chain" id="PRO_5014309802" evidence="1">
    <location>
        <begin position="21"/>
        <end position="90"/>
    </location>
</feature>
<evidence type="ECO:0000313" key="2">
    <source>
        <dbReference type="EMBL" id="AAX36088.1"/>
    </source>
</evidence>
<reference evidence="2" key="1">
    <citation type="submission" date="2005-02" db="EMBL/GenBank/DDBJ databases">
        <title>Molecular cloning, expression, and serological evaluation of antigen B from Echinococcus species.</title>
        <authorList>
            <person name="Jiang L."/>
            <person name="Feng Z."/>
            <person name="Xue H.-C."/>
            <person name="Xu X.-N."/>
        </authorList>
    </citation>
    <scope>NUCLEOTIDE SEQUENCE</scope>
    <source>
        <strain evidence="2">Sichuan</strain>
        <tissue evidence="2">Protoscoleces</tissue>
    </source>
</reference>
<name>Q5FAR7_ECHMU</name>
<sequence length="90" mass="10279">MRNYVLLSLALVAFVAVVQAKDEPKAHLGQGIKKRWGELRDFFKNDPLGQRLVALGNDLTAICQKLQLKIREVLKKYVKNLVEEKDDDSK</sequence>
<dbReference type="OrthoDB" id="6316043at2759"/>
<reference evidence="3" key="2">
    <citation type="journal article" date="2006" name="Exp. Parasitol.">
        <title>Echinococcus multilocularis: developmental stage-specific expression of Antigen B 8-kDa-subunits.</title>
        <authorList>
            <person name="Mamuti W."/>
            <person name="Sako Y."/>
            <person name="Xiao N."/>
            <person name="Nakaya K."/>
            <person name="Nakao M."/>
            <person name="Yamasaki H."/>
            <person name="Lightowlers M.W."/>
            <person name="Craig P.S."/>
            <person name="Ito A."/>
        </authorList>
    </citation>
    <scope>NUCLEOTIDE SEQUENCE</scope>
</reference>
<dbReference type="Proteomes" id="UP000017246">
    <property type="component" value="Unassembled WGS sequence"/>
</dbReference>
<reference evidence="4" key="3">
    <citation type="journal article" date="2013" name="Nature">
        <title>The genomes of four tapeworm species reveal adaptations to parasitism.</title>
        <authorList>
            <person name="Tsai I.J."/>
            <person name="Zarowiecki M."/>
            <person name="Holroyd N."/>
            <person name="Garciarrubio A."/>
            <person name="Sanchez-Flores A."/>
            <person name="Brooks K.L."/>
            <person name="Tracey A."/>
            <person name="Bobes R.J."/>
            <person name="Fragoso G."/>
            <person name="Sciutto E."/>
            <person name="Aslett M."/>
            <person name="Beasley H."/>
            <person name="Bennett H.M."/>
            <person name="Cai J."/>
            <person name="Camicia F."/>
            <person name="Clark R."/>
            <person name="Cucher M."/>
            <person name="De Silva N."/>
            <person name="Day T.A."/>
            <person name="Deplazes P."/>
            <person name="Estrada K."/>
            <person name="Fernandez C."/>
            <person name="Holland P.W."/>
            <person name="Hou J."/>
            <person name="Hu S."/>
            <person name="Huckvale T."/>
            <person name="Hung S.S."/>
            <person name="Kamenetzky L."/>
            <person name="Keane J.A."/>
            <person name="Kiss F."/>
            <person name="Koziol U."/>
            <person name="Lambert O."/>
            <person name="Liu K."/>
            <person name="Luo X."/>
            <person name="Luo Y."/>
            <person name="Macchiaroli N."/>
            <person name="Nichol S."/>
            <person name="Paps J."/>
            <person name="Parkinson J."/>
            <person name="Pouchkina-Stantcheva N."/>
            <person name="Riddiford N."/>
            <person name="Rosenzvit M."/>
            <person name="Salinas G."/>
            <person name="Wasmuth J.D."/>
            <person name="Zamanian M."/>
            <person name="Zheng Y."/>
            <person name="Cai X."/>
            <person name="Soberon X."/>
            <person name="Olson P.D."/>
            <person name="Laclette J.P."/>
            <person name="Brehm K."/>
            <person name="Berriman M."/>
            <person name="Garciarrubio A."/>
            <person name="Bobes R.J."/>
            <person name="Fragoso G."/>
            <person name="Sanchez-Flores A."/>
            <person name="Estrada K."/>
            <person name="Cevallos M.A."/>
            <person name="Morett E."/>
            <person name="Gonzalez V."/>
            <person name="Portillo T."/>
            <person name="Ochoa-Leyva A."/>
            <person name="Jose M.V."/>
            <person name="Sciutto E."/>
            <person name="Landa A."/>
            <person name="Jimenez L."/>
            <person name="Valdes V."/>
            <person name="Carrero J.C."/>
            <person name="Larralde C."/>
            <person name="Morales-Montor J."/>
            <person name="Limon-Lason J."/>
            <person name="Soberon X."/>
            <person name="Laclette J.P."/>
        </authorList>
    </citation>
    <scope>NUCLEOTIDE SEQUENCE [LARGE SCALE GENOMIC DNA]</scope>
</reference>
<accession>Q5FAR7</accession>
<organism evidence="3">
    <name type="scientific">Echinococcus multilocularis</name>
    <name type="common">Fox tapeworm</name>
    <dbReference type="NCBI Taxonomy" id="6211"/>
    <lineage>
        <taxon>Eukaryota</taxon>
        <taxon>Metazoa</taxon>
        <taxon>Spiralia</taxon>
        <taxon>Lophotrochozoa</taxon>
        <taxon>Platyhelminthes</taxon>
        <taxon>Cestoda</taxon>
        <taxon>Eucestoda</taxon>
        <taxon>Cyclophyllidea</taxon>
        <taxon>Taeniidae</taxon>
        <taxon>Echinococcus</taxon>
    </lineage>
</organism>
<evidence type="ECO:0000313" key="4">
    <source>
        <dbReference type="EMBL" id="CDS36675.1"/>
    </source>
</evidence>
<keyword evidence="1" id="KW-0732">Signal</keyword>
<feature type="signal peptide" evidence="1">
    <location>
        <begin position="1"/>
        <end position="20"/>
    </location>
</feature>
<proteinExistence type="evidence at transcript level"/>
<dbReference type="EMBL" id="LN902847">
    <property type="protein sequence ID" value="CDS36675.1"/>
    <property type="molecule type" value="Genomic_DNA"/>
</dbReference>
<dbReference type="InterPro" id="IPR008860">
    <property type="entry name" value="Taeniidae_ag"/>
</dbReference>
<dbReference type="EMBL" id="AY942157">
    <property type="protein sequence ID" value="AAX36088.1"/>
    <property type="molecule type" value="mRNA"/>
</dbReference>
<gene>
    <name evidence="3" type="primary">EmAgB8/2</name>
    <name evidence="2" type="synonym">AgB2</name>
    <name evidence="4" type="ORF">EmuJ_000381100</name>
</gene>
<evidence type="ECO:0000313" key="5">
    <source>
        <dbReference type="Proteomes" id="UP000017246"/>
    </source>
</evidence>
<protein>
    <submittedName>
        <fullName evidence="2 3">Antigen B</fullName>
    </submittedName>
    <submittedName>
        <fullName evidence="4">Tapeworm specific antigen B</fullName>
    </submittedName>
</protein>
<keyword evidence="5" id="KW-1185">Reference proteome</keyword>
<dbReference type="AlphaFoldDB" id="Q5FAR7"/>
<dbReference type="EMBL" id="AB202115">
    <property type="protein sequence ID" value="BAD89805.1"/>
    <property type="molecule type" value="mRNA"/>
</dbReference>